<organism evidence="2 3">
    <name type="scientific">Hypholoma sublateritium (strain FD-334 SS-4)</name>
    <dbReference type="NCBI Taxonomy" id="945553"/>
    <lineage>
        <taxon>Eukaryota</taxon>
        <taxon>Fungi</taxon>
        <taxon>Dikarya</taxon>
        <taxon>Basidiomycota</taxon>
        <taxon>Agaricomycotina</taxon>
        <taxon>Agaricomycetes</taxon>
        <taxon>Agaricomycetidae</taxon>
        <taxon>Agaricales</taxon>
        <taxon>Agaricineae</taxon>
        <taxon>Strophariaceae</taxon>
        <taxon>Hypholoma</taxon>
    </lineage>
</organism>
<dbReference type="EMBL" id="KN817521">
    <property type="protein sequence ID" value="KJA28281.1"/>
    <property type="molecule type" value="Genomic_DNA"/>
</dbReference>
<protein>
    <submittedName>
        <fullName evidence="2">Uncharacterized protein</fullName>
    </submittedName>
</protein>
<reference evidence="3" key="1">
    <citation type="submission" date="2014-04" db="EMBL/GenBank/DDBJ databases">
        <title>Evolutionary Origins and Diversification of the Mycorrhizal Mutualists.</title>
        <authorList>
            <consortium name="DOE Joint Genome Institute"/>
            <consortium name="Mycorrhizal Genomics Consortium"/>
            <person name="Kohler A."/>
            <person name="Kuo A."/>
            <person name="Nagy L.G."/>
            <person name="Floudas D."/>
            <person name="Copeland A."/>
            <person name="Barry K.W."/>
            <person name="Cichocki N."/>
            <person name="Veneault-Fourrey C."/>
            <person name="LaButti K."/>
            <person name="Lindquist E.A."/>
            <person name="Lipzen A."/>
            <person name="Lundell T."/>
            <person name="Morin E."/>
            <person name="Murat C."/>
            <person name="Riley R."/>
            <person name="Ohm R."/>
            <person name="Sun H."/>
            <person name="Tunlid A."/>
            <person name="Henrissat B."/>
            <person name="Grigoriev I.V."/>
            <person name="Hibbett D.S."/>
            <person name="Martin F."/>
        </authorList>
    </citation>
    <scope>NUCLEOTIDE SEQUENCE [LARGE SCALE GENOMIC DNA]</scope>
    <source>
        <strain evidence="3">FD-334 SS-4</strain>
    </source>
</reference>
<gene>
    <name evidence="2" type="ORF">HYPSUDRAFT_690261</name>
</gene>
<evidence type="ECO:0000256" key="1">
    <source>
        <dbReference type="SAM" id="MobiDB-lite"/>
    </source>
</evidence>
<evidence type="ECO:0000313" key="3">
    <source>
        <dbReference type="Proteomes" id="UP000054270"/>
    </source>
</evidence>
<proteinExistence type="predicted"/>
<keyword evidence="3" id="KW-1185">Reference proteome</keyword>
<dbReference type="OMA" id="DLWHMAA"/>
<dbReference type="AlphaFoldDB" id="A0A0D2PIJ9"/>
<dbReference type="STRING" id="945553.A0A0D2PIJ9"/>
<sequence>TFVLLVAGTARPDARTGRRAKRLSRDGTLEHGVGSGVAAEDAGVGASVRALWGGRVGELVRMREEAGVHDAAAAAAAGMRERRATPAGLGSDGEESNARSNDGRSTEEESEVSNSTGAFGGMWGGRVRGKLGNWAGGLSRKKHYRDSVDLGSSSASGAPRSKDIGAVPLGLAMSDASSHQSQPQPQLLEPSRGRPQPGRLTISGNASPSTLSRRPSAASRAQSPTLPPMVFSL</sequence>
<accession>A0A0D2PIJ9</accession>
<feature type="region of interest" description="Disordered" evidence="1">
    <location>
        <begin position="73"/>
        <end position="123"/>
    </location>
</feature>
<dbReference type="Proteomes" id="UP000054270">
    <property type="component" value="Unassembled WGS sequence"/>
</dbReference>
<name>A0A0D2PIJ9_HYPSF</name>
<feature type="compositionally biased region" description="Low complexity" evidence="1">
    <location>
        <begin position="206"/>
        <end position="224"/>
    </location>
</feature>
<dbReference type="OrthoDB" id="19806at2759"/>
<feature type="compositionally biased region" description="Low complexity" evidence="1">
    <location>
        <begin position="177"/>
        <end position="190"/>
    </location>
</feature>
<feature type="region of interest" description="Disordered" evidence="1">
    <location>
        <begin position="146"/>
        <end position="233"/>
    </location>
</feature>
<evidence type="ECO:0000313" key="2">
    <source>
        <dbReference type="EMBL" id="KJA28281.1"/>
    </source>
</evidence>
<feature type="non-terminal residue" evidence="2">
    <location>
        <position position="1"/>
    </location>
</feature>
<feature type="region of interest" description="Disordered" evidence="1">
    <location>
        <begin position="16"/>
        <end position="39"/>
    </location>
</feature>